<evidence type="ECO:0000256" key="2">
    <source>
        <dbReference type="ARBA" id="ARBA00010054"/>
    </source>
</evidence>
<dbReference type="FunFam" id="1.10.2000.10:FF:000001">
    <property type="entry name" value="secreted frizzled-related protein 2"/>
    <property type="match status" value="1"/>
</dbReference>
<evidence type="ECO:0000313" key="13">
    <source>
        <dbReference type="Proteomes" id="UP000694557"/>
    </source>
</evidence>
<evidence type="ECO:0000256" key="4">
    <source>
        <dbReference type="ARBA" id="ARBA00022525"/>
    </source>
</evidence>
<reference evidence="12" key="1">
    <citation type="submission" date="2025-08" db="UniProtKB">
        <authorList>
            <consortium name="Ensembl"/>
        </authorList>
    </citation>
    <scope>IDENTIFICATION</scope>
</reference>
<evidence type="ECO:0000256" key="6">
    <source>
        <dbReference type="ARBA" id="ARBA00022729"/>
    </source>
</evidence>
<evidence type="ECO:0000256" key="3">
    <source>
        <dbReference type="ARBA" id="ARBA00022473"/>
    </source>
</evidence>
<dbReference type="SUPFAM" id="SSF63501">
    <property type="entry name" value="Frizzled cysteine-rich domain"/>
    <property type="match status" value="1"/>
</dbReference>
<dbReference type="InterPro" id="IPR036790">
    <property type="entry name" value="Frizzled_dom_sf"/>
</dbReference>
<keyword evidence="7" id="KW-0221">Differentiation</keyword>
<keyword evidence="13" id="KW-1185">Reference proteome</keyword>
<dbReference type="GO" id="GO:0035567">
    <property type="term" value="P:non-canonical Wnt signaling pathway"/>
    <property type="evidence" value="ECO:0007669"/>
    <property type="project" value="TreeGrafter"/>
</dbReference>
<comment type="similarity">
    <text evidence="2">Belongs to the secreted frizzled-related protein (sFRP) family.</text>
</comment>
<keyword evidence="5" id="KW-0879">Wnt signaling pathway</keyword>
<accession>A0A8C7I5Q8</accession>
<dbReference type="PANTHER" id="PTHR11309">
    <property type="entry name" value="FRIZZLED"/>
    <property type="match status" value="1"/>
</dbReference>
<feature type="disulfide bond" evidence="9">
    <location>
        <begin position="225"/>
        <end position="249"/>
    </location>
</feature>
<dbReference type="PROSITE" id="PS50189">
    <property type="entry name" value="NTR"/>
    <property type="match status" value="1"/>
</dbReference>
<keyword evidence="3" id="KW-0217">Developmental protein</keyword>
<proteinExistence type="inferred from homology"/>
<dbReference type="AlphaFoldDB" id="A0A8C7I5Q8"/>
<dbReference type="Proteomes" id="UP000694557">
    <property type="component" value="Unassembled WGS sequence"/>
</dbReference>
<dbReference type="InterPro" id="IPR020067">
    <property type="entry name" value="Frizzled_dom"/>
</dbReference>
<dbReference type="InterPro" id="IPR001134">
    <property type="entry name" value="Netrin_domain"/>
</dbReference>
<evidence type="ECO:0000256" key="8">
    <source>
        <dbReference type="ARBA" id="ARBA00023157"/>
    </source>
</evidence>
<dbReference type="InterPro" id="IPR008993">
    <property type="entry name" value="TIMP-like_OB-fold"/>
</dbReference>
<comment type="caution">
    <text evidence="9">Lacks conserved residue(s) required for the propagation of feature annotation.</text>
</comment>
<dbReference type="Pfam" id="PF01392">
    <property type="entry name" value="Fz"/>
    <property type="match status" value="1"/>
</dbReference>
<evidence type="ECO:0000256" key="9">
    <source>
        <dbReference type="PROSITE-ProRule" id="PRU00090"/>
    </source>
</evidence>
<dbReference type="Gene3D" id="1.10.2000.10">
    <property type="entry name" value="Frizzled cysteine-rich domain"/>
    <property type="match status" value="1"/>
</dbReference>
<evidence type="ECO:0008006" key="14">
    <source>
        <dbReference type="Google" id="ProtNLM"/>
    </source>
</evidence>
<comment type="subcellular location">
    <subcellularLocation>
        <location evidence="1">Secreted</location>
    </subcellularLocation>
</comment>
<dbReference type="GO" id="GO:0030154">
    <property type="term" value="P:cell differentiation"/>
    <property type="evidence" value="ECO:0007669"/>
    <property type="project" value="UniProtKB-KW"/>
</dbReference>
<protein>
    <recommendedName>
        <fullName evidence="14">Secreted frizzled-related protein 5-like</fullName>
    </recommendedName>
</protein>
<dbReference type="GO" id="GO:0017147">
    <property type="term" value="F:Wnt-protein binding"/>
    <property type="evidence" value="ECO:0007669"/>
    <property type="project" value="TreeGrafter"/>
</dbReference>
<reference evidence="12" key="2">
    <citation type="submission" date="2025-09" db="UniProtKB">
        <authorList>
            <consortium name="Ensembl"/>
        </authorList>
    </citation>
    <scope>IDENTIFICATION</scope>
</reference>
<dbReference type="SUPFAM" id="SSF50242">
    <property type="entry name" value="TIMP-like"/>
    <property type="match status" value="1"/>
</dbReference>
<dbReference type="GO" id="GO:0005615">
    <property type="term" value="C:extracellular space"/>
    <property type="evidence" value="ECO:0007669"/>
    <property type="project" value="TreeGrafter"/>
</dbReference>
<dbReference type="PANTHER" id="PTHR11309:SF133">
    <property type="entry name" value="SECRETED FRIZZLED-RELATED PROTEIN 5"/>
    <property type="match status" value="1"/>
</dbReference>
<evidence type="ECO:0000313" key="12">
    <source>
        <dbReference type="Ensembl" id="ENSOKIP00005068016.1"/>
    </source>
</evidence>
<evidence type="ECO:0000256" key="1">
    <source>
        <dbReference type="ARBA" id="ARBA00004613"/>
    </source>
</evidence>
<sequence length="408" mass="44680">MQRQAYRGDVSPPAQYKYTNPLPVIQTITTNTQTLSPVWISFPPPGMMPVPAPHPCTTSKRTSPRAPAPALLMLLLLLLPAGPGWSVRLEVGAGSGPEASTVTRTRVRAGSRVRAGLETADEAVAEDRAGATILSVSSEGQWEPRSSSRCVPIPVGMALCQNIGYATMRMPNLLGHESPGEAVQQSASWLPLLARECHPDARIFLCSLFTPICLDRFVSPCQSLCESVRDSCAPIMGCYGYPWPDILRCDQFPANHLMCISSVTNTSTGGRRAVPQASCRDCELEEGSSAKDVLETFCRSDFVVKLRLTQLKSSQVSLAQFSLASRLQVLKHGPLLGGQIRSRLQLWLERDASCVRNMTRRQPQGGTFLVTGTVQGEWLVVNKAFAWNKHARNLMAAARKWKQHRCRG</sequence>
<dbReference type="Ensembl" id="ENSOKIT00005072337.1">
    <property type="protein sequence ID" value="ENSOKIP00005068016.1"/>
    <property type="gene ID" value="ENSOKIG00005029211.1"/>
</dbReference>
<evidence type="ECO:0000256" key="7">
    <source>
        <dbReference type="ARBA" id="ARBA00022782"/>
    </source>
</evidence>
<dbReference type="CDD" id="cd03580">
    <property type="entry name" value="NTR_Sfrp1_like"/>
    <property type="match status" value="1"/>
</dbReference>
<feature type="disulfide bond" evidence="9">
    <location>
        <begin position="160"/>
        <end position="206"/>
    </location>
</feature>
<keyword evidence="4" id="KW-0964">Secreted</keyword>
<dbReference type="GO" id="GO:0060070">
    <property type="term" value="P:canonical Wnt signaling pathway"/>
    <property type="evidence" value="ECO:0007669"/>
    <property type="project" value="TreeGrafter"/>
</dbReference>
<dbReference type="InterPro" id="IPR015526">
    <property type="entry name" value="Frizzled/SFRP"/>
</dbReference>
<evidence type="ECO:0000259" key="10">
    <source>
        <dbReference type="PROSITE" id="PS50038"/>
    </source>
</evidence>
<dbReference type="PROSITE" id="PS50038">
    <property type="entry name" value="FZ"/>
    <property type="match status" value="1"/>
</dbReference>
<dbReference type="GeneTree" id="ENSGT00940000164203"/>
<evidence type="ECO:0000256" key="5">
    <source>
        <dbReference type="ARBA" id="ARBA00022687"/>
    </source>
</evidence>
<evidence type="ECO:0000259" key="11">
    <source>
        <dbReference type="PROSITE" id="PS50189"/>
    </source>
</evidence>
<organism evidence="12 13">
    <name type="scientific">Oncorhynchus kisutch</name>
    <name type="common">Coho salmon</name>
    <name type="synonym">Salmo kisutch</name>
    <dbReference type="NCBI Taxonomy" id="8019"/>
    <lineage>
        <taxon>Eukaryota</taxon>
        <taxon>Metazoa</taxon>
        <taxon>Chordata</taxon>
        <taxon>Craniata</taxon>
        <taxon>Vertebrata</taxon>
        <taxon>Euteleostomi</taxon>
        <taxon>Actinopterygii</taxon>
        <taxon>Neopterygii</taxon>
        <taxon>Teleostei</taxon>
        <taxon>Protacanthopterygii</taxon>
        <taxon>Salmoniformes</taxon>
        <taxon>Salmonidae</taxon>
        <taxon>Salmoninae</taxon>
        <taxon>Oncorhynchus</taxon>
    </lineage>
</organism>
<dbReference type="SMART" id="SM00063">
    <property type="entry name" value="FRI"/>
    <property type="match status" value="1"/>
</dbReference>
<keyword evidence="8 9" id="KW-1015">Disulfide bond</keyword>
<keyword evidence="6" id="KW-0732">Signal</keyword>
<feature type="domain" description="NTR" evidence="11">
    <location>
        <begin position="279"/>
        <end position="406"/>
    </location>
</feature>
<feature type="domain" description="FZ" evidence="10">
    <location>
        <begin position="145"/>
        <end position="262"/>
    </location>
</feature>
<name>A0A8C7I5Q8_ONCKI</name>